<dbReference type="SUPFAM" id="SSF74653">
    <property type="entry name" value="TolA/TonB C-terminal domain"/>
    <property type="match status" value="1"/>
</dbReference>
<feature type="domain" description="TonB C-terminal" evidence="2">
    <location>
        <begin position="172"/>
        <end position="239"/>
    </location>
</feature>
<feature type="chain" id="PRO_5040945289" evidence="1">
    <location>
        <begin position="19"/>
        <end position="241"/>
    </location>
</feature>
<reference evidence="3" key="1">
    <citation type="submission" date="2022-11" db="EMBL/GenBank/DDBJ databases">
        <title>Salinimicrobium profundisediminis sp. nov., isolated from deep-sea sediment of the Mariana Trench.</title>
        <authorList>
            <person name="Fu H."/>
        </authorList>
    </citation>
    <scope>NUCLEOTIDE SEQUENCE</scope>
    <source>
        <strain evidence="3">MT39</strain>
    </source>
</reference>
<dbReference type="InterPro" id="IPR037682">
    <property type="entry name" value="TonB_C"/>
</dbReference>
<dbReference type="GO" id="GO:0055085">
    <property type="term" value="P:transmembrane transport"/>
    <property type="evidence" value="ECO:0007669"/>
    <property type="project" value="InterPro"/>
</dbReference>
<protein>
    <submittedName>
        <fullName evidence="3">Energy transducer TonB</fullName>
    </submittedName>
</protein>
<evidence type="ECO:0000313" key="4">
    <source>
        <dbReference type="Proteomes" id="UP001148482"/>
    </source>
</evidence>
<dbReference type="RefSeq" id="WP_266071117.1">
    <property type="nucleotide sequence ID" value="NZ_JAPJDA010000034.1"/>
</dbReference>
<keyword evidence="4" id="KW-1185">Reference proteome</keyword>
<organism evidence="3 4">
    <name type="scientific">Salinimicrobium profundisediminis</name>
    <dbReference type="NCBI Taxonomy" id="2994553"/>
    <lineage>
        <taxon>Bacteria</taxon>
        <taxon>Pseudomonadati</taxon>
        <taxon>Bacteroidota</taxon>
        <taxon>Flavobacteriia</taxon>
        <taxon>Flavobacteriales</taxon>
        <taxon>Flavobacteriaceae</taxon>
        <taxon>Salinimicrobium</taxon>
    </lineage>
</organism>
<dbReference type="Pfam" id="PF03544">
    <property type="entry name" value="TonB_C"/>
    <property type="match status" value="1"/>
</dbReference>
<feature type="signal peptide" evidence="1">
    <location>
        <begin position="1"/>
        <end position="18"/>
    </location>
</feature>
<name>A0A9X3CZS7_9FLAO</name>
<dbReference type="Gene3D" id="3.30.1150.10">
    <property type="match status" value="1"/>
</dbReference>
<accession>A0A9X3CZS7</accession>
<sequence length="241" mass="27954">MKNTVLALLLLFTAILSAQEKIYMNEKYEVVTSPAEATFYKIEEKTDEGDAEFRRLTYKINGDLSAEQYLSIKDGKPVNEGRHKFWYKTGEPWYKIDYKNGDRHGELVAWWPNGNKKRHDFFKKDKFKSGTVWNEEGEKIEHFPYWVSASYPGGNDALQEYLKNTLPVPEKQKKGTTVKVLLIFTINEEGIISEVQVVEGAPRWYNAVAVQVLSNMPRWEPAQRFGEPVSTRFKLPMSFVK</sequence>
<gene>
    <name evidence="3" type="ORF">OQ279_16315</name>
</gene>
<evidence type="ECO:0000313" key="3">
    <source>
        <dbReference type="EMBL" id="MCX2839710.1"/>
    </source>
</evidence>
<dbReference type="Proteomes" id="UP001148482">
    <property type="component" value="Unassembled WGS sequence"/>
</dbReference>
<dbReference type="EMBL" id="JAPJDA010000034">
    <property type="protein sequence ID" value="MCX2839710.1"/>
    <property type="molecule type" value="Genomic_DNA"/>
</dbReference>
<proteinExistence type="predicted"/>
<dbReference type="Gene3D" id="2.20.110.10">
    <property type="entry name" value="Histone H3 K4-specific methyltransferase SET7/9 N-terminal domain"/>
    <property type="match status" value="1"/>
</dbReference>
<evidence type="ECO:0000259" key="2">
    <source>
        <dbReference type="Pfam" id="PF03544"/>
    </source>
</evidence>
<comment type="caution">
    <text evidence="3">The sequence shown here is derived from an EMBL/GenBank/DDBJ whole genome shotgun (WGS) entry which is preliminary data.</text>
</comment>
<evidence type="ECO:0000256" key="1">
    <source>
        <dbReference type="SAM" id="SignalP"/>
    </source>
</evidence>
<dbReference type="AlphaFoldDB" id="A0A9X3CZS7"/>
<dbReference type="SUPFAM" id="SSF82185">
    <property type="entry name" value="Histone H3 K4-specific methyltransferase SET7/9 N-terminal domain"/>
    <property type="match status" value="1"/>
</dbReference>
<keyword evidence="1" id="KW-0732">Signal</keyword>